<dbReference type="Gene3D" id="3.40.50.150">
    <property type="entry name" value="Vaccinia Virus protein VP39"/>
    <property type="match status" value="1"/>
</dbReference>
<evidence type="ECO:0000313" key="3">
    <source>
        <dbReference type="Proteomes" id="UP000029922"/>
    </source>
</evidence>
<protein>
    <submittedName>
        <fullName evidence="2">Methyltransferase domain-containing protein</fullName>
    </submittedName>
</protein>
<name>A0A377PXY5_9HELI</name>
<dbReference type="AlphaFoldDB" id="A0A377PXY5"/>
<organism evidence="1 4">
    <name type="scientific">Helicobacter muridarum</name>
    <dbReference type="NCBI Taxonomy" id="216"/>
    <lineage>
        <taxon>Bacteria</taxon>
        <taxon>Pseudomonadati</taxon>
        <taxon>Campylobacterota</taxon>
        <taxon>Epsilonproteobacteria</taxon>
        <taxon>Campylobacterales</taxon>
        <taxon>Helicobacteraceae</taxon>
        <taxon>Helicobacter</taxon>
    </lineage>
</organism>
<keyword evidence="2" id="KW-0489">Methyltransferase</keyword>
<dbReference type="InterPro" id="IPR029063">
    <property type="entry name" value="SAM-dependent_MTases_sf"/>
</dbReference>
<dbReference type="GO" id="GO:0008168">
    <property type="term" value="F:methyltransferase activity"/>
    <property type="evidence" value="ECO:0007669"/>
    <property type="project" value="UniProtKB-KW"/>
</dbReference>
<evidence type="ECO:0000313" key="1">
    <source>
        <dbReference type="EMBL" id="STQ87111.1"/>
    </source>
</evidence>
<keyword evidence="2" id="KW-0808">Transferase</keyword>
<evidence type="ECO:0000313" key="4">
    <source>
        <dbReference type="Proteomes" id="UP000255139"/>
    </source>
</evidence>
<proteinExistence type="predicted"/>
<reference evidence="2 3" key="1">
    <citation type="journal article" date="2014" name="Genome Announc.">
        <title>Draft genome sequences of eight enterohepatic helicobacter species isolated from both laboratory and wild rodents.</title>
        <authorList>
            <person name="Sheh A."/>
            <person name="Shen Z."/>
            <person name="Fox J.G."/>
        </authorList>
    </citation>
    <scope>NUCLEOTIDE SEQUENCE [LARGE SCALE GENOMIC DNA]</scope>
    <source>
        <strain evidence="2 3">ST1</strain>
    </source>
</reference>
<dbReference type="Proteomes" id="UP000029922">
    <property type="component" value="Unassembled WGS sequence"/>
</dbReference>
<evidence type="ECO:0000313" key="2">
    <source>
        <dbReference type="EMBL" id="TLD98921.1"/>
    </source>
</evidence>
<reference evidence="1 4" key="2">
    <citation type="submission" date="2018-06" db="EMBL/GenBank/DDBJ databases">
        <authorList>
            <consortium name="Pathogen Informatics"/>
            <person name="Doyle S."/>
        </authorList>
    </citation>
    <scope>NUCLEOTIDE SEQUENCE [LARGE SCALE GENOMIC DNA]</scope>
    <source>
        <strain evidence="1 4">NCTC12714</strain>
    </source>
</reference>
<keyword evidence="4" id="KW-1185">Reference proteome</keyword>
<dbReference type="EMBL" id="JRPD02000022">
    <property type="protein sequence ID" value="TLD98921.1"/>
    <property type="molecule type" value="Genomic_DNA"/>
</dbReference>
<dbReference type="OrthoDB" id="9791944at2"/>
<gene>
    <name evidence="2" type="ORF">LS73_008175</name>
    <name evidence="1" type="ORF">NCTC12714_01933</name>
</gene>
<dbReference type="RefSeq" id="WP_104692117.1">
    <property type="nucleotide sequence ID" value="NZ_FZML01000026.1"/>
</dbReference>
<dbReference type="EMBL" id="UGJE01000002">
    <property type="protein sequence ID" value="STQ87111.1"/>
    <property type="molecule type" value="Genomic_DNA"/>
</dbReference>
<accession>A0A377PXY5</accession>
<dbReference type="Pfam" id="PF13489">
    <property type="entry name" value="Methyltransf_23"/>
    <property type="match status" value="1"/>
</dbReference>
<dbReference type="GO" id="GO:0032259">
    <property type="term" value="P:methylation"/>
    <property type="evidence" value="ECO:0007669"/>
    <property type="project" value="UniProtKB-KW"/>
</dbReference>
<dbReference type="Proteomes" id="UP000255139">
    <property type="component" value="Unassembled WGS sequence"/>
</dbReference>
<sequence length="320" mass="37657">MKCKICGEETKIAFRVMILQRYNEHLYKCQNCGFLSVGEAYWLSEAYKNAINISDTGILVRNLKLYTIVVCIAYLFFGFRKQPNQGETEKILLDLGGGNGLLVRLLRDCGIEAFWEDKYCQNFYARGFEWKRLEDSINTKESTQENKYKQNQDNKELTDIKDFIPNNTNQMPAKSPILQPTLSTSFEVFEHLPNPKEEIYQMLSICKNLLFSTEILSSDIPQPAGENAWWYYGFQHGQHISFFTRKSLDFIAKQNNVHFCSYKDLHLFSEYPINHSYFKFAIKLARYIFPFIKKKLGSKTQDDHKKMLEYEIMKYNEIQI</sequence>